<keyword evidence="2" id="KW-0812">Transmembrane</keyword>
<dbReference type="AlphaFoldDB" id="A0A178INT5"/>
<dbReference type="RefSeq" id="WP_068768715.1">
    <property type="nucleotide sequence ID" value="NZ_CP109796.1"/>
</dbReference>
<name>A0A178INT5_9BACT</name>
<proteinExistence type="predicted"/>
<dbReference type="STRING" id="1184151.AW736_02565"/>
<evidence type="ECO:0000313" key="3">
    <source>
        <dbReference type="EMBL" id="OAM91540.1"/>
    </source>
</evidence>
<evidence type="ECO:0000256" key="1">
    <source>
        <dbReference type="SAM" id="MobiDB-lite"/>
    </source>
</evidence>
<protein>
    <submittedName>
        <fullName evidence="3">Uncharacterized protein</fullName>
    </submittedName>
</protein>
<keyword evidence="4" id="KW-1185">Reference proteome</keyword>
<sequence length="672" mass="69599">MAFSTIDPVTGVIRYNPLWIVAIALAVSALLGGLVWFFVRDSAGFFHVPFGVSAPVTKSSRARLDSIAEGRNPSREDHIRDASDYFDSVSAVAGESKQAFLDRAADPTIGLTNMDSRFGWLFPQEEKVPGAGVSGSDGQAAGNPVADAGRRFSDGRSGGSGSGGYNVPGLTSREAGGFAGAGAGGFGGREGAPGAAGRGGVSGVEGSFGANDAAGDFGHEGFFQGAPEGAGQAGAPGRDGMSGQSGSGILGYSSDSSGSAGADGLGGAGFSGGTGAGQGSGSEGTGLMDEVLLRDRNARAGASAGGRAVSDARDDDYFAERDRQRSNNAGSAAAASDRYVVAPKAWFGPGAGETGSGTDVTAASALRSDLETMRASLKGKLDLLQAPQGPPAPEGASGLPVPAPEVYKLSANSVPTGTRLAVCLVNNVISSSLDQRVWAVTTQELVFRRQVQLPRGVMLGGSTGGSPVRNQLDVVFDLMVFPDGTELPISGFAVNAYNPLYPGVEGMRGLVDLYIEPPEIQQWLPILLEAVSGYTNVAFAEGTVVRSETGVPMVDPRVQFNKAINSSVAMMKSRIFSYLEKYTPYVHLRKGMPFYVEVMSTVDFSKRQLGGVTYEGLVKTTREREERALQALQAGWSPAAFDSASLPSARQYLGVSSSQEFRRALQMAEAVK</sequence>
<reference evidence="3 4" key="1">
    <citation type="submission" date="2016-01" db="EMBL/GenBank/DDBJ databases">
        <title>High potential of lignocellulose degradation of a new Verrucomicrobia species.</title>
        <authorList>
            <person name="Wang Y."/>
            <person name="Shi Y."/>
            <person name="Qiu Z."/>
            <person name="Liu S."/>
            <person name="Yang H."/>
        </authorList>
    </citation>
    <scope>NUCLEOTIDE SEQUENCE [LARGE SCALE GENOMIC DNA]</scope>
    <source>
        <strain evidence="3 4">TSB47</strain>
    </source>
</reference>
<gene>
    <name evidence="3" type="ORF">AW736_02565</name>
</gene>
<feature type="region of interest" description="Disordered" evidence="1">
    <location>
        <begin position="211"/>
        <end position="258"/>
    </location>
</feature>
<feature type="transmembrane region" description="Helical" evidence="2">
    <location>
        <begin position="18"/>
        <end position="39"/>
    </location>
</feature>
<accession>A0A178INT5</accession>
<feature type="compositionally biased region" description="Gly residues" evidence="1">
    <location>
        <begin position="156"/>
        <end position="166"/>
    </location>
</feature>
<feature type="region of interest" description="Disordered" evidence="1">
    <location>
        <begin position="129"/>
        <end position="168"/>
    </location>
</feature>
<keyword evidence="2" id="KW-1133">Transmembrane helix</keyword>
<organism evidence="3 4">
    <name type="scientific">Termitidicoccus mucosus</name>
    <dbReference type="NCBI Taxonomy" id="1184151"/>
    <lineage>
        <taxon>Bacteria</taxon>
        <taxon>Pseudomonadati</taxon>
        <taxon>Verrucomicrobiota</taxon>
        <taxon>Opitutia</taxon>
        <taxon>Opitutales</taxon>
        <taxon>Opitutaceae</taxon>
        <taxon>Termitidicoccus</taxon>
    </lineage>
</organism>
<dbReference type="EMBL" id="LRRQ01000023">
    <property type="protein sequence ID" value="OAM91540.1"/>
    <property type="molecule type" value="Genomic_DNA"/>
</dbReference>
<dbReference type="Proteomes" id="UP000078486">
    <property type="component" value="Unassembled WGS sequence"/>
</dbReference>
<comment type="caution">
    <text evidence="3">The sequence shown here is derived from an EMBL/GenBank/DDBJ whole genome shotgun (WGS) entry which is preliminary data.</text>
</comment>
<feature type="compositionally biased region" description="Low complexity" evidence="1">
    <location>
        <begin position="220"/>
        <end position="236"/>
    </location>
</feature>
<keyword evidence="2" id="KW-0472">Membrane</keyword>
<evidence type="ECO:0000313" key="4">
    <source>
        <dbReference type="Proteomes" id="UP000078486"/>
    </source>
</evidence>
<evidence type="ECO:0000256" key="2">
    <source>
        <dbReference type="SAM" id="Phobius"/>
    </source>
</evidence>